<evidence type="ECO:0000256" key="2">
    <source>
        <dbReference type="ARBA" id="ARBA00022692"/>
    </source>
</evidence>
<evidence type="ECO:0000256" key="1">
    <source>
        <dbReference type="ARBA" id="ARBA00004370"/>
    </source>
</evidence>
<keyword evidence="4 6" id="KW-0472">Membrane</keyword>
<comment type="caution">
    <text evidence="7">The sequence shown here is derived from an EMBL/GenBank/DDBJ whole genome shotgun (WGS) entry which is preliminary data.</text>
</comment>
<organism evidence="7 8">
    <name type="scientific">Purpureocillium lilacinum</name>
    <name type="common">Paecilomyces lilacinus</name>
    <dbReference type="NCBI Taxonomy" id="33203"/>
    <lineage>
        <taxon>Eukaryota</taxon>
        <taxon>Fungi</taxon>
        <taxon>Dikarya</taxon>
        <taxon>Ascomycota</taxon>
        <taxon>Pezizomycotina</taxon>
        <taxon>Sordariomycetes</taxon>
        <taxon>Hypocreomycetidae</taxon>
        <taxon>Hypocreales</taxon>
        <taxon>Ophiocordycipitaceae</taxon>
        <taxon>Purpureocillium</taxon>
    </lineage>
</organism>
<protein>
    <submittedName>
        <fullName evidence="7">Uncharacterized protein</fullName>
    </submittedName>
</protein>
<dbReference type="PANTHER" id="PTHR28038">
    <property type="entry name" value="ADL329WP"/>
    <property type="match status" value="1"/>
</dbReference>
<dbReference type="AlphaFoldDB" id="A0A2U3E9R9"/>
<evidence type="ECO:0000313" key="8">
    <source>
        <dbReference type="Proteomes" id="UP000245956"/>
    </source>
</evidence>
<accession>A0A2U3E9R9</accession>
<evidence type="ECO:0000256" key="5">
    <source>
        <dbReference type="SAM" id="MobiDB-lite"/>
    </source>
</evidence>
<proteinExistence type="predicted"/>
<feature type="transmembrane region" description="Helical" evidence="6">
    <location>
        <begin position="76"/>
        <end position="96"/>
    </location>
</feature>
<comment type="subcellular location">
    <subcellularLocation>
        <location evidence="1">Membrane</location>
    </subcellularLocation>
</comment>
<dbReference type="EMBL" id="LCWV01000008">
    <property type="protein sequence ID" value="PWI71245.1"/>
    <property type="molecule type" value="Genomic_DNA"/>
</dbReference>
<feature type="transmembrane region" description="Helical" evidence="6">
    <location>
        <begin position="303"/>
        <end position="327"/>
    </location>
</feature>
<reference evidence="7 8" key="1">
    <citation type="journal article" date="2016" name="Front. Microbiol.">
        <title>Genome and transcriptome sequences reveal the specific parasitism of the nematophagous Purpureocillium lilacinum 36-1.</title>
        <authorList>
            <person name="Xie J."/>
            <person name="Li S."/>
            <person name="Mo C."/>
            <person name="Xiao X."/>
            <person name="Peng D."/>
            <person name="Wang G."/>
            <person name="Xiao Y."/>
        </authorList>
    </citation>
    <scope>NUCLEOTIDE SEQUENCE [LARGE SCALE GENOMIC DNA]</scope>
    <source>
        <strain evidence="7 8">36-1</strain>
    </source>
</reference>
<dbReference type="GO" id="GO:0045048">
    <property type="term" value="P:protein insertion into ER membrane"/>
    <property type="evidence" value="ECO:0007669"/>
    <property type="project" value="InterPro"/>
</dbReference>
<dbReference type="Pfam" id="PF03669">
    <property type="entry name" value="ASTER"/>
    <property type="match status" value="1"/>
</dbReference>
<evidence type="ECO:0000256" key="3">
    <source>
        <dbReference type="ARBA" id="ARBA00022989"/>
    </source>
</evidence>
<keyword evidence="3 6" id="KW-1133">Transmembrane helix</keyword>
<feature type="region of interest" description="Disordered" evidence="5">
    <location>
        <begin position="176"/>
        <end position="231"/>
    </location>
</feature>
<dbReference type="GO" id="GO:0044183">
    <property type="term" value="F:protein folding chaperone"/>
    <property type="evidence" value="ECO:0007669"/>
    <property type="project" value="InterPro"/>
</dbReference>
<keyword evidence="2 6" id="KW-0812">Transmembrane</keyword>
<evidence type="ECO:0000256" key="4">
    <source>
        <dbReference type="ARBA" id="ARBA00023136"/>
    </source>
</evidence>
<dbReference type="InterPro" id="IPR005351">
    <property type="entry name" value="ASTER"/>
</dbReference>
<evidence type="ECO:0000256" key="6">
    <source>
        <dbReference type="SAM" id="Phobius"/>
    </source>
</evidence>
<name>A0A2U3E9R9_PURLI</name>
<evidence type="ECO:0000313" key="7">
    <source>
        <dbReference type="EMBL" id="PWI71245.1"/>
    </source>
</evidence>
<dbReference type="PANTHER" id="PTHR28038:SF1">
    <property type="entry name" value="ADL329WP"/>
    <property type="match status" value="1"/>
</dbReference>
<feature type="transmembrane region" description="Helical" evidence="6">
    <location>
        <begin position="48"/>
        <end position="64"/>
    </location>
</feature>
<sequence>MAPQTKDMRRPDLIVPYQEPAAAGDKPEFASTLASTMPMAAMFTRNKFVGWAAVVFSIQSYLGESEDAKKASSTPGYFSILMSVMALAVTYLPLFLPPRPGMPGSATEAPAPHSAGVTTLTDWRILARSPAKLHSTTNEGPASVDPVNGTLLAAYEYLFNGARLAAAARARSVAPEPKVPCHLPPPPHSSPHHGAWVAPPHPETLAVPAPKPHCDGPSLRNEATAEPPPAARPQSFPDLGLFVPSPLSALPPGLFPPFFFHPFSLSKARIGGNGIREPARTHARTRKERVCVQAERTAMKSPFALAVAAAMLAASLANAGIVITPIFSDQVVEKTSGDCFFGVVTPQGCGPRRG</sequence>
<dbReference type="GO" id="GO:0005789">
    <property type="term" value="C:endoplasmic reticulum membrane"/>
    <property type="evidence" value="ECO:0007669"/>
    <property type="project" value="InterPro"/>
</dbReference>
<gene>
    <name evidence="7" type="ORF">PCL_12613</name>
</gene>
<dbReference type="Proteomes" id="UP000245956">
    <property type="component" value="Unassembled WGS sequence"/>
</dbReference>